<evidence type="ECO:0000256" key="6">
    <source>
        <dbReference type="RuleBase" id="RU361187"/>
    </source>
</evidence>
<comment type="caution">
    <text evidence="7">The sequence shown here is derived from an EMBL/GenBank/DDBJ whole genome shotgun (WGS) entry which is preliminary data.</text>
</comment>
<keyword evidence="2" id="KW-0732">Signal</keyword>
<dbReference type="RefSeq" id="WP_221290019.1">
    <property type="nucleotide sequence ID" value="NZ_JACHGW010000002.1"/>
</dbReference>
<name>A0A7W9SR04_ARMRO</name>
<dbReference type="AlphaFoldDB" id="A0A7W9SR04"/>
<dbReference type="EMBL" id="JACHGW010000002">
    <property type="protein sequence ID" value="MBB6051221.1"/>
    <property type="molecule type" value="Genomic_DNA"/>
</dbReference>
<dbReference type="GO" id="GO:0004553">
    <property type="term" value="F:hydrolase activity, hydrolyzing O-glycosyl compounds"/>
    <property type="evidence" value="ECO:0007669"/>
    <property type="project" value="InterPro"/>
</dbReference>
<dbReference type="InterPro" id="IPR006710">
    <property type="entry name" value="Glyco_hydro_43"/>
</dbReference>
<organism evidence="7 8">
    <name type="scientific">Armatimonas rosea</name>
    <dbReference type="NCBI Taxonomy" id="685828"/>
    <lineage>
        <taxon>Bacteria</taxon>
        <taxon>Bacillati</taxon>
        <taxon>Armatimonadota</taxon>
        <taxon>Armatimonadia</taxon>
        <taxon>Armatimonadales</taxon>
        <taxon>Armatimonadaceae</taxon>
        <taxon>Armatimonas</taxon>
    </lineage>
</organism>
<dbReference type="Gene3D" id="2.115.10.20">
    <property type="entry name" value="Glycosyl hydrolase domain, family 43"/>
    <property type="match status" value="1"/>
</dbReference>
<evidence type="ECO:0000313" key="7">
    <source>
        <dbReference type="EMBL" id="MBB6051221.1"/>
    </source>
</evidence>
<dbReference type="PIRSF" id="PIRSF025414">
    <property type="entry name" value="Alpha-L-arabinofuranosidase"/>
    <property type="match status" value="1"/>
</dbReference>
<evidence type="ECO:0000256" key="1">
    <source>
        <dbReference type="ARBA" id="ARBA00009865"/>
    </source>
</evidence>
<evidence type="ECO:0000256" key="2">
    <source>
        <dbReference type="ARBA" id="ARBA00022729"/>
    </source>
</evidence>
<feature type="site" description="Important for catalytic activity, responsible for pKa modulation of the active site Glu and correct orientation of both the proton donor and substrate" evidence="5">
    <location>
        <position position="134"/>
    </location>
</feature>
<keyword evidence="4 6" id="KW-0326">Glycosidase</keyword>
<dbReference type="GO" id="GO:0005975">
    <property type="term" value="P:carbohydrate metabolic process"/>
    <property type="evidence" value="ECO:0007669"/>
    <property type="project" value="InterPro"/>
</dbReference>
<dbReference type="PANTHER" id="PTHR43817:SF1">
    <property type="entry name" value="HYDROLASE, FAMILY 43, PUTATIVE (AFU_ORTHOLOGUE AFUA_3G01660)-RELATED"/>
    <property type="match status" value="1"/>
</dbReference>
<evidence type="ECO:0000256" key="5">
    <source>
        <dbReference type="PIRSR" id="PIRSR606710-2"/>
    </source>
</evidence>
<dbReference type="InterPro" id="IPR016828">
    <property type="entry name" value="Alpha-L-arabinofuranosidase"/>
</dbReference>
<proteinExistence type="inferred from homology"/>
<keyword evidence="3 6" id="KW-0378">Hydrolase</keyword>
<protein>
    <submittedName>
        <fullName evidence="7">GH43 family beta-xylosidase</fullName>
    </submittedName>
</protein>
<comment type="similarity">
    <text evidence="1 6">Belongs to the glycosyl hydrolase 43 family.</text>
</comment>
<accession>A0A7W9SR04</accession>
<dbReference type="SUPFAM" id="SSF75005">
    <property type="entry name" value="Arabinanase/levansucrase/invertase"/>
    <property type="match status" value="1"/>
</dbReference>
<dbReference type="Pfam" id="PF04616">
    <property type="entry name" value="Glyco_hydro_43"/>
    <property type="match status" value="1"/>
</dbReference>
<evidence type="ECO:0000313" key="8">
    <source>
        <dbReference type="Proteomes" id="UP000520814"/>
    </source>
</evidence>
<sequence>MNDETILAWCNPLVAQRADPHIVLHTDGYYYLTATVPAYDRIELRRARSLAGLTEAEPVTIWHQHTSGPQGAHIWAPELHVIDGTWYLYFAAGDTDDIWHIRPYVLECAAANPLDGPWQERGRIETAWDAFSLDATTFTHRGRRYLVWAQNLPPAPGTALCLAELENPWTLTGPQIVLTRPELDWERHGHHVNEGPAVLIRNGRLFLTYSASATDANYCMGLLTASEDADLLDPASWVKSPEPVFRSHAPSSQFGPGHNSFTTSPDGTVDILVYHARAYETIKGEPLHNPDRATRAQAFSWTAEGTPDFGVPVPDGPYKV</sequence>
<dbReference type="PANTHER" id="PTHR43817">
    <property type="entry name" value="GLYCOSYL HYDROLASE"/>
    <property type="match status" value="1"/>
</dbReference>
<gene>
    <name evidence="7" type="ORF">HNQ39_003012</name>
</gene>
<keyword evidence="8" id="KW-1185">Reference proteome</keyword>
<reference evidence="7 8" key="1">
    <citation type="submission" date="2020-08" db="EMBL/GenBank/DDBJ databases">
        <title>Genomic Encyclopedia of Type Strains, Phase IV (KMG-IV): sequencing the most valuable type-strain genomes for metagenomic binning, comparative biology and taxonomic classification.</title>
        <authorList>
            <person name="Goeker M."/>
        </authorList>
    </citation>
    <scope>NUCLEOTIDE SEQUENCE [LARGE SCALE GENOMIC DNA]</scope>
    <source>
        <strain evidence="7 8">DSM 23562</strain>
    </source>
</reference>
<evidence type="ECO:0000256" key="3">
    <source>
        <dbReference type="ARBA" id="ARBA00022801"/>
    </source>
</evidence>
<evidence type="ECO:0000256" key="4">
    <source>
        <dbReference type="ARBA" id="ARBA00023295"/>
    </source>
</evidence>
<dbReference type="InterPro" id="IPR023296">
    <property type="entry name" value="Glyco_hydro_beta-prop_sf"/>
</dbReference>
<dbReference type="Proteomes" id="UP000520814">
    <property type="component" value="Unassembled WGS sequence"/>
</dbReference>
<dbReference type="CDD" id="cd18817">
    <property type="entry name" value="GH43f_LbAraf43-like"/>
    <property type="match status" value="1"/>
</dbReference>